<name>A0ABC8IYJ3_ERUVS</name>
<keyword evidence="3" id="KW-1185">Reference proteome</keyword>
<dbReference type="Proteomes" id="UP001642260">
    <property type="component" value="Unassembled WGS sequence"/>
</dbReference>
<reference evidence="2 3" key="1">
    <citation type="submission" date="2022-03" db="EMBL/GenBank/DDBJ databases">
        <authorList>
            <person name="Macdonald S."/>
            <person name="Ahmed S."/>
            <person name="Newling K."/>
        </authorList>
    </citation>
    <scope>NUCLEOTIDE SEQUENCE [LARGE SCALE GENOMIC DNA]</scope>
</reference>
<accession>A0ABC8IYJ3</accession>
<keyword evidence="1" id="KW-1133">Transmembrane helix</keyword>
<sequence length="102" mass="12162">MISIGLDLLCVSLRFRKKNNKNAMFYYVCRTFIKVIPQRLCCAFLKPEIIMSTKLTKWFFHSLCFFFFLYQPFLSGLRLMLASVHSCWTLWNGGLRTRLTIY</sequence>
<evidence type="ECO:0000313" key="2">
    <source>
        <dbReference type="EMBL" id="CAH8306278.1"/>
    </source>
</evidence>
<dbReference type="AlphaFoldDB" id="A0ABC8IYJ3"/>
<dbReference type="EMBL" id="CAKOAT010064043">
    <property type="protein sequence ID" value="CAH8306278.1"/>
    <property type="molecule type" value="Genomic_DNA"/>
</dbReference>
<gene>
    <name evidence="2" type="ORF">ERUC_LOCUS4405</name>
</gene>
<comment type="caution">
    <text evidence="2">The sequence shown here is derived from an EMBL/GenBank/DDBJ whole genome shotgun (WGS) entry which is preliminary data.</text>
</comment>
<proteinExistence type="predicted"/>
<evidence type="ECO:0000313" key="3">
    <source>
        <dbReference type="Proteomes" id="UP001642260"/>
    </source>
</evidence>
<feature type="transmembrane region" description="Helical" evidence="1">
    <location>
        <begin position="58"/>
        <end position="81"/>
    </location>
</feature>
<organism evidence="2 3">
    <name type="scientific">Eruca vesicaria subsp. sativa</name>
    <name type="common">Garden rocket</name>
    <name type="synonym">Eruca sativa</name>
    <dbReference type="NCBI Taxonomy" id="29727"/>
    <lineage>
        <taxon>Eukaryota</taxon>
        <taxon>Viridiplantae</taxon>
        <taxon>Streptophyta</taxon>
        <taxon>Embryophyta</taxon>
        <taxon>Tracheophyta</taxon>
        <taxon>Spermatophyta</taxon>
        <taxon>Magnoliopsida</taxon>
        <taxon>eudicotyledons</taxon>
        <taxon>Gunneridae</taxon>
        <taxon>Pentapetalae</taxon>
        <taxon>rosids</taxon>
        <taxon>malvids</taxon>
        <taxon>Brassicales</taxon>
        <taxon>Brassicaceae</taxon>
        <taxon>Brassiceae</taxon>
        <taxon>Eruca</taxon>
    </lineage>
</organism>
<keyword evidence="1" id="KW-0472">Membrane</keyword>
<evidence type="ECO:0000256" key="1">
    <source>
        <dbReference type="SAM" id="Phobius"/>
    </source>
</evidence>
<protein>
    <submittedName>
        <fullName evidence="2">Uncharacterized protein</fullName>
    </submittedName>
</protein>
<keyword evidence="1" id="KW-0812">Transmembrane</keyword>